<evidence type="ECO:0000313" key="18">
    <source>
        <dbReference type="Proteomes" id="UP001596972"/>
    </source>
</evidence>
<dbReference type="PANTHER" id="PTHR22946">
    <property type="entry name" value="DIENELACTONE HYDROLASE DOMAIN-CONTAINING PROTEIN-RELATED"/>
    <property type="match status" value="1"/>
</dbReference>
<evidence type="ECO:0000256" key="9">
    <source>
        <dbReference type="ARBA" id="ARBA00023157"/>
    </source>
</evidence>
<keyword evidence="18" id="KW-1185">Reference proteome</keyword>
<evidence type="ECO:0000313" key="17">
    <source>
        <dbReference type="EMBL" id="MFD0901865.1"/>
    </source>
</evidence>
<evidence type="ECO:0000256" key="13">
    <source>
        <dbReference type="ARBA" id="ARBA00033780"/>
    </source>
</evidence>
<organism evidence="17 18">
    <name type="scientific">Actinomadura sediminis</name>
    <dbReference type="NCBI Taxonomy" id="1038904"/>
    <lineage>
        <taxon>Bacteria</taxon>
        <taxon>Bacillati</taxon>
        <taxon>Actinomycetota</taxon>
        <taxon>Actinomycetes</taxon>
        <taxon>Streptosporangiales</taxon>
        <taxon>Thermomonosporaceae</taxon>
        <taxon>Actinomadura</taxon>
    </lineage>
</organism>
<name>A0ABW3EQF3_9ACTN</name>
<proteinExistence type="inferred from homology"/>
<evidence type="ECO:0000256" key="7">
    <source>
        <dbReference type="ARBA" id="ARBA00022764"/>
    </source>
</evidence>
<dbReference type="PANTHER" id="PTHR22946:SF9">
    <property type="entry name" value="POLYKETIDE TRANSFERASE AF380"/>
    <property type="match status" value="1"/>
</dbReference>
<evidence type="ECO:0000256" key="5">
    <source>
        <dbReference type="ARBA" id="ARBA00022487"/>
    </source>
</evidence>
<dbReference type="InterPro" id="IPR041127">
    <property type="entry name" value="PET_hydrolase/cutinase-like"/>
</dbReference>
<comment type="subcellular location">
    <subcellularLocation>
        <location evidence="1">Periplasm</location>
    </subcellularLocation>
    <subcellularLocation>
        <location evidence="2">Secreted</location>
    </subcellularLocation>
</comment>
<dbReference type="RefSeq" id="WP_378299078.1">
    <property type="nucleotide sequence ID" value="NZ_JBHTJA010000026.1"/>
</dbReference>
<reference evidence="18" key="1">
    <citation type="journal article" date="2019" name="Int. J. Syst. Evol. Microbiol.">
        <title>The Global Catalogue of Microorganisms (GCM) 10K type strain sequencing project: providing services to taxonomists for standard genome sequencing and annotation.</title>
        <authorList>
            <consortium name="The Broad Institute Genomics Platform"/>
            <consortium name="The Broad Institute Genome Sequencing Center for Infectious Disease"/>
            <person name="Wu L."/>
            <person name="Ma J."/>
        </authorList>
    </citation>
    <scope>NUCLEOTIDE SEQUENCE [LARGE SCALE GENOMIC DNA]</scope>
    <source>
        <strain evidence="18">JCM 31202</strain>
    </source>
</reference>
<evidence type="ECO:0000256" key="10">
    <source>
        <dbReference type="ARBA" id="ARBA00033629"/>
    </source>
</evidence>
<evidence type="ECO:0000256" key="12">
    <source>
        <dbReference type="ARBA" id="ARBA00033764"/>
    </source>
</evidence>
<evidence type="ECO:0000256" key="2">
    <source>
        <dbReference type="ARBA" id="ARBA00004613"/>
    </source>
</evidence>
<protein>
    <recommendedName>
        <fullName evidence="13">Poly(ethylene terephthalate) hydrolase</fullName>
        <ecNumber evidence="12">3.1.1.101</ecNumber>
        <ecNumber evidence="4">3.1.1.74</ecNumber>
    </recommendedName>
</protein>
<dbReference type="InterPro" id="IPR050261">
    <property type="entry name" value="FrsA_esterase"/>
</dbReference>
<dbReference type="EC" id="3.1.1.101" evidence="12"/>
<dbReference type="EMBL" id="JBHTJA010000026">
    <property type="protein sequence ID" value="MFD0901865.1"/>
    <property type="molecule type" value="Genomic_DNA"/>
</dbReference>
<comment type="catalytic activity">
    <reaction evidence="11">
        <text>(ethylene terephthalate)(n) + H2O = (ethylene terephthalate)(n-1) + 4-[(2-hydroxyethoxy)carbonyl]benzoate + H(+)</text>
        <dbReference type="Rhea" id="RHEA:49528"/>
        <dbReference type="Rhea" id="RHEA-COMP:12420"/>
        <dbReference type="Rhea" id="RHEA-COMP:12421"/>
        <dbReference type="ChEBI" id="CHEBI:15377"/>
        <dbReference type="ChEBI" id="CHEBI:15378"/>
        <dbReference type="ChEBI" id="CHEBI:131701"/>
        <dbReference type="ChEBI" id="CHEBI:131704"/>
        <dbReference type="EC" id="3.1.1.101"/>
    </reaction>
    <physiologicalReaction direction="left-to-right" evidence="11">
        <dbReference type="Rhea" id="RHEA:49529"/>
    </physiologicalReaction>
</comment>
<dbReference type="SUPFAM" id="SSF53474">
    <property type="entry name" value="alpha/beta-Hydrolases"/>
    <property type="match status" value="1"/>
</dbReference>
<keyword evidence="7" id="KW-0574">Periplasm</keyword>
<gene>
    <name evidence="17" type="ORF">ACFQ11_15805</name>
</gene>
<comment type="catalytic activity">
    <reaction evidence="10">
        <text>a butanoate ester + H2O = an aliphatic alcohol + butanoate + H(+)</text>
        <dbReference type="Rhea" id="RHEA:47348"/>
        <dbReference type="ChEBI" id="CHEBI:2571"/>
        <dbReference type="ChEBI" id="CHEBI:15377"/>
        <dbReference type="ChEBI" id="CHEBI:15378"/>
        <dbReference type="ChEBI" id="CHEBI:17968"/>
        <dbReference type="ChEBI" id="CHEBI:50477"/>
    </reaction>
    <physiologicalReaction direction="left-to-right" evidence="10">
        <dbReference type="Rhea" id="RHEA:47349"/>
    </physiologicalReaction>
</comment>
<keyword evidence="6" id="KW-0964">Secreted</keyword>
<dbReference type="GO" id="GO:0016787">
    <property type="term" value="F:hydrolase activity"/>
    <property type="evidence" value="ECO:0007669"/>
    <property type="project" value="UniProtKB-KW"/>
</dbReference>
<comment type="similarity">
    <text evidence="3">Belongs to the AB hydrolase superfamily.</text>
</comment>
<dbReference type="Proteomes" id="UP001596972">
    <property type="component" value="Unassembled WGS sequence"/>
</dbReference>
<keyword evidence="15" id="KW-0732">Signal</keyword>
<evidence type="ECO:0000259" key="16">
    <source>
        <dbReference type="Pfam" id="PF12740"/>
    </source>
</evidence>
<dbReference type="Gene3D" id="3.40.50.1820">
    <property type="entry name" value="alpha/beta hydrolase"/>
    <property type="match status" value="1"/>
</dbReference>
<keyword evidence="9" id="KW-1015">Disulfide bond</keyword>
<feature type="domain" description="PET hydrolase/cutinase-like" evidence="16">
    <location>
        <begin position="20"/>
        <end position="278"/>
    </location>
</feature>
<sequence length="279" mass="29905">MLAGAALAAGLCAVPQTALAQENPYERGPDPTERSIEAPLGSYDVGQKSVSSLAVRGFGGGTIYYPEDTDETFGAVAIAPGFTASQSSMSWYGPRLASRGFVVMTIDTNSRFDQPDSRGDQLLAALDYMVGDRDVSDLIDETRLGVMGHSMGGGGTLEASLDRPSLQAAIPLTGWNTRKNFSASRVPTLVIGAENDSVASVTSHSEPFYQSLPPEKAYVELAGASHFAPNTANTEIAKYSIAWLKRYIDNDTRYTQFLCPGPDTGWFSDISEYRSTCPM</sequence>
<feature type="signal peptide" evidence="15">
    <location>
        <begin position="1"/>
        <end position="20"/>
    </location>
</feature>
<dbReference type="Pfam" id="PF12740">
    <property type="entry name" value="PETase"/>
    <property type="match status" value="1"/>
</dbReference>
<evidence type="ECO:0000256" key="6">
    <source>
        <dbReference type="ARBA" id="ARBA00022525"/>
    </source>
</evidence>
<evidence type="ECO:0000256" key="15">
    <source>
        <dbReference type="SAM" id="SignalP"/>
    </source>
</evidence>
<dbReference type="InterPro" id="IPR029058">
    <property type="entry name" value="AB_hydrolase_fold"/>
</dbReference>
<evidence type="ECO:0000256" key="8">
    <source>
        <dbReference type="ARBA" id="ARBA00022801"/>
    </source>
</evidence>
<evidence type="ECO:0000256" key="1">
    <source>
        <dbReference type="ARBA" id="ARBA00004418"/>
    </source>
</evidence>
<dbReference type="EC" id="3.1.1.74" evidence="4"/>
<comment type="catalytic activity">
    <reaction evidence="14">
        <text>cutin + H2O = cutin monomers.</text>
        <dbReference type="EC" id="3.1.1.74"/>
    </reaction>
</comment>
<keyword evidence="8 17" id="KW-0378">Hydrolase</keyword>
<evidence type="ECO:0000256" key="4">
    <source>
        <dbReference type="ARBA" id="ARBA00013095"/>
    </source>
</evidence>
<evidence type="ECO:0000256" key="11">
    <source>
        <dbReference type="ARBA" id="ARBA00033707"/>
    </source>
</evidence>
<comment type="caution">
    <text evidence="17">The sequence shown here is derived from an EMBL/GenBank/DDBJ whole genome shotgun (WGS) entry which is preliminary data.</text>
</comment>
<feature type="chain" id="PRO_5047108389" description="Poly(ethylene terephthalate) hydrolase" evidence="15">
    <location>
        <begin position="21"/>
        <end position="279"/>
    </location>
</feature>
<evidence type="ECO:0000256" key="3">
    <source>
        <dbReference type="ARBA" id="ARBA00008645"/>
    </source>
</evidence>
<keyword evidence="5" id="KW-0719">Serine esterase</keyword>
<accession>A0ABW3EQF3</accession>
<evidence type="ECO:0000256" key="14">
    <source>
        <dbReference type="ARBA" id="ARBA00034045"/>
    </source>
</evidence>